<keyword evidence="4" id="KW-1185">Reference proteome</keyword>
<dbReference type="OrthoDB" id="8182512at2759"/>
<keyword evidence="1" id="KW-0175">Coiled coil</keyword>
<dbReference type="InterPro" id="IPR042091">
    <property type="entry name" value="Ska2_N"/>
</dbReference>
<protein>
    <recommendedName>
        <fullName evidence="2">Ska2 N-terminal domain-containing protein</fullName>
    </recommendedName>
</protein>
<feature type="coiled-coil region" evidence="1">
    <location>
        <begin position="47"/>
        <end position="81"/>
    </location>
</feature>
<evidence type="ECO:0000256" key="1">
    <source>
        <dbReference type="SAM" id="Coils"/>
    </source>
</evidence>
<name>A0A067QRB0_ZOONE</name>
<accession>A0A067QRB0</accession>
<gene>
    <name evidence="3" type="ORF">L798_14086</name>
</gene>
<dbReference type="AlphaFoldDB" id="A0A067QRB0"/>
<feature type="domain" description="Ska2 N-terminal" evidence="2">
    <location>
        <begin position="2"/>
        <end position="105"/>
    </location>
</feature>
<dbReference type="eggNOG" id="ENOG502SF3G">
    <property type="taxonomic scope" value="Eukaryota"/>
</dbReference>
<dbReference type="EMBL" id="KK853054">
    <property type="protein sequence ID" value="KDR12012.1"/>
    <property type="molecule type" value="Genomic_DNA"/>
</dbReference>
<evidence type="ECO:0000259" key="2">
    <source>
        <dbReference type="Pfam" id="PF16740"/>
    </source>
</evidence>
<sequence>METAVVQLEQSVRKADKTLDTIAWKLDQYEKQVVHVDGSELPEQVSVLKLLRSVNQVREEYENLRREISEVQQLQKQFSDTLRLHLRQVQGTFGTLRDKIIGSSHQNN</sequence>
<reference evidence="3 4" key="1">
    <citation type="journal article" date="2014" name="Nat. Commun.">
        <title>Molecular traces of alternative social organization in a termite genome.</title>
        <authorList>
            <person name="Terrapon N."/>
            <person name="Li C."/>
            <person name="Robertson H.M."/>
            <person name="Ji L."/>
            <person name="Meng X."/>
            <person name="Booth W."/>
            <person name="Chen Z."/>
            <person name="Childers C.P."/>
            <person name="Glastad K.M."/>
            <person name="Gokhale K."/>
            <person name="Gowin J."/>
            <person name="Gronenberg W."/>
            <person name="Hermansen R.A."/>
            <person name="Hu H."/>
            <person name="Hunt B.G."/>
            <person name="Huylmans A.K."/>
            <person name="Khalil S.M."/>
            <person name="Mitchell R.D."/>
            <person name="Munoz-Torres M.C."/>
            <person name="Mustard J.A."/>
            <person name="Pan H."/>
            <person name="Reese J.T."/>
            <person name="Scharf M.E."/>
            <person name="Sun F."/>
            <person name="Vogel H."/>
            <person name="Xiao J."/>
            <person name="Yang W."/>
            <person name="Yang Z."/>
            <person name="Yang Z."/>
            <person name="Zhou J."/>
            <person name="Zhu J."/>
            <person name="Brent C.S."/>
            <person name="Elsik C.G."/>
            <person name="Goodisman M.A."/>
            <person name="Liberles D.A."/>
            <person name="Roe R.M."/>
            <person name="Vargo E.L."/>
            <person name="Vilcinskas A."/>
            <person name="Wang J."/>
            <person name="Bornberg-Bauer E."/>
            <person name="Korb J."/>
            <person name="Zhang G."/>
            <person name="Liebig J."/>
        </authorList>
    </citation>
    <scope>NUCLEOTIDE SEQUENCE [LARGE SCALE GENOMIC DNA]</scope>
    <source>
        <tissue evidence="3">Whole organism</tissue>
    </source>
</reference>
<evidence type="ECO:0000313" key="4">
    <source>
        <dbReference type="Proteomes" id="UP000027135"/>
    </source>
</evidence>
<dbReference type="OMA" id="VTHEYQN"/>
<proteinExistence type="predicted"/>
<organism evidence="3 4">
    <name type="scientific">Zootermopsis nevadensis</name>
    <name type="common">Dampwood termite</name>
    <dbReference type="NCBI Taxonomy" id="136037"/>
    <lineage>
        <taxon>Eukaryota</taxon>
        <taxon>Metazoa</taxon>
        <taxon>Ecdysozoa</taxon>
        <taxon>Arthropoda</taxon>
        <taxon>Hexapoda</taxon>
        <taxon>Insecta</taxon>
        <taxon>Pterygota</taxon>
        <taxon>Neoptera</taxon>
        <taxon>Polyneoptera</taxon>
        <taxon>Dictyoptera</taxon>
        <taxon>Blattodea</taxon>
        <taxon>Blattoidea</taxon>
        <taxon>Termitoidae</taxon>
        <taxon>Termopsidae</taxon>
        <taxon>Zootermopsis</taxon>
    </lineage>
</organism>
<dbReference type="Proteomes" id="UP000027135">
    <property type="component" value="Unassembled WGS sequence"/>
</dbReference>
<dbReference type="Gene3D" id="6.10.250.1380">
    <property type="match status" value="1"/>
</dbReference>
<dbReference type="Pfam" id="PF16740">
    <property type="entry name" value="SKA2"/>
    <property type="match status" value="1"/>
</dbReference>
<evidence type="ECO:0000313" key="3">
    <source>
        <dbReference type="EMBL" id="KDR12012.1"/>
    </source>
</evidence>
<dbReference type="InParanoid" id="A0A067QRB0"/>